<dbReference type="InterPro" id="IPR013325">
    <property type="entry name" value="RNA_pol_sigma_r2"/>
</dbReference>
<feature type="domain" description="RNA polymerase sigma-70 region 2" evidence="6">
    <location>
        <begin position="18"/>
        <end position="79"/>
    </location>
</feature>
<dbReference type="AlphaFoldDB" id="A0A831RJS8"/>
<accession>A0A831RJS8</accession>
<proteinExistence type="inferred from homology"/>
<dbReference type="SUPFAM" id="SSF88946">
    <property type="entry name" value="Sigma2 domain of RNA polymerase sigma factors"/>
    <property type="match status" value="1"/>
</dbReference>
<gene>
    <name evidence="8" type="ORF">ENI96_00245</name>
</gene>
<dbReference type="PANTHER" id="PTHR43133">
    <property type="entry name" value="RNA POLYMERASE ECF-TYPE SIGMA FACTO"/>
    <property type="match status" value="1"/>
</dbReference>
<comment type="caution">
    <text evidence="8">The sequence shown here is derived from an EMBL/GenBank/DDBJ whole genome shotgun (WGS) entry which is preliminary data.</text>
</comment>
<keyword evidence="3" id="KW-0731">Sigma factor</keyword>
<dbReference type="NCBIfam" id="TIGR02937">
    <property type="entry name" value="sigma70-ECF"/>
    <property type="match status" value="1"/>
</dbReference>
<dbReference type="PANTHER" id="PTHR43133:SF8">
    <property type="entry name" value="RNA POLYMERASE SIGMA FACTOR HI_1459-RELATED"/>
    <property type="match status" value="1"/>
</dbReference>
<protein>
    <submittedName>
        <fullName evidence="8">Sigma-70 family RNA polymerase sigma factor</fullName>
    </submittedName>
</protein>
<dbReference type="SUPFAM" id="SSF88659">
    <property type="entry name" value="Sigma3 and sigma4 domains of RNA polymerase sigma factors"/>
    <property type="match status" value="1"/>
</dbReference>
<feature type="domain" description="RNA polymerase sigma factor 70 region 4 type 2" evidence="7">
    <location>
        <begin position="109"/>
        <end position="160"/>
    </location>
</feature>
<dbReference type="GO" id="GO:0003677">
    <property type="term" value="F:DNA binding"/>
    <property type="evidence" value="ECO:0007669"/>
    <property type="project" value="UniProtKB-KW"/>
</dbReference>
<keyword evidence="5" id="KW-0804">Transcription</keyword>
<sequence>MKLFRDRRQDRLQQQLAQLRPRLYRSALAWCGNPELADDLVQEALSKALQKMTTLKETSSLDAWIFSILVNCRRDHYRRCRPEESYREQADERQPTADQALQTEQTVERVRASVQRLSEGQREVLALVDLEGFSYAEVSGILQIPIGTVMSRLNRARSALRQQLLAANDAARGTRRGHLERVK</sequence>
<dbReference type="Pfam" id="PF04542">
    <property type="entry name" value="Sigma70_r2"/>
    <property type="match status" value="1"/>
</dbReference>
<dbReference type="EMBL" id="DRKP01000006">
    <property type="protein sequence ID" value="HEB94846.1"/>
    <property type="molecule type" value="Genomic_DNA"/>
</dbReference>
<evidence type="ECO:0000259" key="7">
    <source>
        <dbReference type="Pfam" id="PF08281"/>
    </source>
</evidence>
<keyword evidence="2" id="KW-0805">Transcription regulation</keyword>
<evidence type="ECO:0000259" key="6">
    <source>
        <dbReference type="Pfam" id="PF04542"/>
    </source>
</evidence>
<dbReference type="Proteomes" id="UP000886251">
    <property type="component" value="Unassembled WGS sequence"/>
</dbReference>
<dbReference type="InterPro" id="IPR014284">
    <property type="entry name" value="RNA_pol_sigma-70_dom"/>
</dbReference>
<dbReference type="InterPro" id="IPR013324">
    <property type="entry name" value="RNA_pol_sigma_r3/r4-like"/>
</dbReference>
<dbReference type="Gene3D" id="1.10.10.10">
    <property type="entry name" value="Winged helix-like DNA-binding domain superfamily/Winged helix DNA-binding domain"/>
    <property type="match status" value="1"/>
</dbReference>
<dbReference type="InterPro" id="IPR013249">
    <property type="entry name" value="RNA_pol_sigma70_r4_t2"/>
</dbReference>
<dbReference type="InterPro" id="IPR007627">
    <property type="entry name" value="RNA_pol_sigma70_r2"/>
</dbReference>
<dbReference type="GO" id="GO:0006352">
    <property type="term" value="P:DNA-templated transcription initiation"/>
    <property type="evidence" value="ECO:0007669"/>
    <property type="project" value="InterPro"/>
</dbReference>
<evidence type="ECO:0000313" key="8">
    <source>
        <dbReference type="EMBL" id="HEB94846.1"/>
    </source>
</evidence>
<reference evidence="8" key="1">
    <citation type="journal article" date="2020" name="mSystems">
        <title>Genome- and Community-Level Interaction Insights into Carbon Utilization and Element Cycling Functions of Hydrothermarchaeota in Hydrothermal Sediment.</title>
        <authorList>
            <person name="Zhou Z."/>
            <person name="Liu Y."/>
            <person name="Xu W."/>
            <person name="Pan J."/>
            <person name="Luo Z.H."/>
            <person name="Li M."/>
        </authorList>
    </citation>
    <scope>NUCLEOTIDE SEQUENCE [LARGE SCALE GENOMIC DNA]</scope>
    <source>
        <strain evidence="8">HyVt-443</strain>
    </source>
</reference>
<dbReference type="CDD" id="cd06171">
    <property type="entry name" value="Sigma70_r4"/>
    <property type="match status" value="1"/>
</dbReference>
<evidence type="ECO:0000256" key="5">
    <source>
        <dbReference type="ARBA" id="ARBA00023163"/>
    </source>
</evidence>
<dbReference type="InterPro" id="IPR036388">
    <property type="entry name" value="WH-like_DNA-bd_sf"/>
</dbReference>
<dbReference type="Gene3D" id="1.10.1740.10">
    <property type="match status" value="1"/>
</dbReference>
<evidence type="ECO:0000256" key="1">
    <source>
        <dbReference type="ARBA" id="ARBA00010641"/>
    </source>
</evidence>
<dbReference type="InterPro" id="IPR039425">
    <property type="entry name" value="RNA_pol_sigma-70-like"/>
</dbReference>
<evidence type="ECO:0000256" key="4">
    <source>
        <dbReference type="ARBA" id="ARBA00023125"/>
    </source>
</evidence>
<evidence type="ECO:0000256" key="3">
    <source>
        <dbReference type="ARBA" id="ARBA00023082"/>
    </source>
</evidence>
<keyword evidence="4" id="KW-0238">DNA-binding</keyword>
<comment type="similarity">
    <text evidence="1">Belongs to the sigma-70 factor family. ECF subfamily.</text>
</comment>
<organism evidence="8">
    <name type="scientific">Sedimenticola thiotaurini</name>
    <dbReference type="NCBI Taxonomy" id="1543721"/>
    <lineage>
        <taxon>Bacteria</taxon>
        <taxon>Pseudomonadati</taxon>
        <taxon>Pseudomonadota</taxon>
        <taxon>Gammaproteobacteria</taxon>
        <taxon>Chromatiales</taxon>
        <taxon>Sedimenticolaceae</taxon>
        <taxon>Sedimenticola</taxon>
    </lineage>
</organism>
<name>A0A831RJS8_9GAMM</name>
<dbReference type="GO" id="GO:0016987">
    <property type="term" value="F:sigma factor activity"/>
    <property type="evidence" value="ECO:0007669"/>
    <property type="project" value="UniProtKB-KW"/>
</dbReference>
<dbReference type="Pfam" id="PF08281">
    <property type="entry name" value="Sigma70_r4_2"/>
    <property type="match status" value="1"/>
</dbReference>
<evidence type="ECO:0000256" key="2">
    <source>
        <dbReference type="ARBA" id="ARBA00023015"/>
    </source>
</evidence>